<dbReference type="PANTHER" id="PTHR33973">
    <property type="entry name" value="OS07G0153300 PROTEIN"/>
    <property type="match status" value="1"/>
</dbReference>
<dbReference type="EMBL" id="JAVRIB010000006">
    <property type="protein sequence ID" value="MDT0634796.1"/>
    <property type="molecule type" value="Genomic_DNA"/>
</dbReference>
<protein>
    <submittedName>
        <fullName evidence="1">DUF1365 domain-containing protein</fullName>
    </submittedName>
</protein>
<organism evidence="1 2">
    <name type="scientific">Spectribacter hydrogenoxidans</name>
    <dbReference type="NCBI Taxonomy" id="3075608"/>
    <lineage>
        <taxon>Bacteria</taxon>
        <taxon>Pseudomonadati</taxon>
        <taxon>Pseudomonadota</taxon>
        <taxon>Gammaproteobacteria</taxon>
        <taxon>Salinisphaerales</taxon>
        <taxon>Salinisphaeraceae</taxon>
        <taxon>Spectribacter</taxon>
    </lineage>
</organism>
<dbReference type="Proteomes" id="UP001251857">
    <property type="component" value="Unassembled WGS sequence"/>
</dbReference>
<dbReference type="PANTHER" id="PTHR33973:SF4">
    <property type="entry name" value="OS07G0153300 PROTEIN"/>
    <property type="match status" value="1"/>
</dbReference>
<keyword evidence="2" id="KW-1185">Reference proteome</keyword>
<dbReference type="InterPro" id="IPR010775">
    <property type="entry name" value="DUF1365"/>
</dbReference>
<evidence type="ECO:0000313" key="1">
    <source>
        <dbReference type="EMBL" id="MDT0634796.1"/>
    </source>
</evidence>
<name>A0ABU3BZR6_9GAMM</name>
<accession>A0ABU3BZR6</accession>
<reference evidence="1 2" key="1">
    <citation type="submission" date="2023-09" db="EMBL/GenBank/DDBJ databases">
        <authorList>
            <person name="Rey-Velasco X."/>
        </authorList>
    </citation>
    <scope>NUCLEOTIDE SEQUENCE [LARGE SCALE GENOMIC DNA]</scope>
    <source>
        <strain evidence="1 2">W335</strain>
    </source>
</reference>
<comment type="caution">
    <text evidence="1">The sequence shown here is derived from an EMBL/GenBank/DDBJ whole genome shotgun (WGS) entry which is preliminary data.</text>
</comment>
<dbReference type="RefSeq" id="WP_311652607.1">
    <property type="nucleotide sequence ID" value="NZ_JAVRIB010000006.1"/>
</dbReference>
<evidence type="ECO:0000313" key="2">
    <source>
        <dbReference type="Proteomes" id="UP001251857"/>
    </source>
</evidence>
<gene>
    <name evidence="1" type="ORF">RM532_07475</name>
</gene>
<sequence length="254" mass="29062">MAESALYDCRIVHRRPAPPRYRFVYRAFYLWLDLGRLDADLAVLRLLSRNRFNLMSFHDRDHGARDGGDLAAWARDRLADTGVDAEGGRVRLLCMPRILGYGFNPISLYYCDNKAGTLVAVIAEVHNTFGEQHSYVLHNDGGPLDLTRSHDKPKAFHVSPLLERAGRYRFRLVPPNARMALGIRLLADDGSQRIATALSGHRRRLDDRNLLALFLRIPLMTVKVTLAIHWQALKIWWRGARFHAKPEPHRPNIS</sequence>
<dbReference type="Pfam" id="PF07103">
    <property type="entry name" value="DUF1365"/>
    <property type="match status" value="1"/>
</dbReference>
<proteinExistence type="predicted"/>